<dbReference type="PANTHER" id="PTHR24305">
    <property type="entry name" value="CYTOCHROME P450"/>
    <property type="match status" value="1"/>
</dbReference>
<keyword evidence="6" id="KW-1185">Reference proteome</keyword>
<dbReference type="EMBL" id="AP018227">
    <property type="protein sequence ID" value="BAY82258.1"/>
    <property type="molecule type" value="Genomic_DNA"/>
</dbReference>
<dbReference type="Pfam" id="PF00067">
    <property type="entry name" value="p450"/>
    <property type="match status" value="1"/>
</dbReference>
<dbReference type="AlphaFoldDB" id="A0A1Z4LMD6"/>
<evidence type="ECO:0000256" key="1">
    <source>
        <dbReference type="ARBA" id="ARBA00001971"/>
    </source>
</evidence>
<organism evidence="5 6">
    <name type="scientific">Calothrix parasitica NIES-267</name>
    <dbReference type="NCBI Taxonomy" id="1973488"/>
    <lineage>
        <taxon>Bacteria</taxon>
        <taxon>Bacillati</taxon>
        <taxon>Cyanobacteriota</taxon>
        <taxon>Cyanophyceae</taxon>
        <taxon>Nostocales</taxon>
        <taxon>Calotrichaceae</taxon>
        <taxon>Calothrix</taxon>
    </lineage>
</organism>
<dbReference type="InterPro" id="IPR002401">
    <property type="entry name" value="Cyt_P450_E_grp-I"/>
</dbReference>
<protein>
    <submittedName>
        <fullName evidence="5">Cytochrome P450</fullName>
    </submittedName>
</protein>
<evidence type="ECO:0000256" key="2">
    <source>
        <dbReference type="ARBA" id="ARBA00010617"/>
    </source>
</evidence>
<dbReference type="InterPro" id="IPR050121">
    <property type="entry name" value="Cytochrome_P450_monoxygenase"/>
</dbReference>
<dbReference type="SUPFAM" id="SSF48264">
    <property type="entry name" value="Cytochrome P450"/>
    <property type="match status" value="1"/>
</dbReference>
<feature type="binding site" description="axial binding residue" evidence="3">
    <location>
        <position position="396"/>
    </location>
    <ligand>
        <name>heme</name>
        <dbReference type="ChEBI" id="CHEBI:30413"/>
    </ligand>
    <ligandPart>
        <name>Fe</name>
        <dbReference type="ChEBI" id="CHEBI:18248"/>
    </ligandPart>
</feature>
<accession>A0A1Z4LMD6</accession>
<dbReference type="Proteomes" id="UP000218418">
    <property type="component" value="Chromosome"/>
</dbReference>
<dbReference type="PRINTS" id="PR00385">
    <property type="entry name" value="P450"/>
</dbReference>
<dbReference type="InterPro" id="IPR036396">
    <property type="entry name" value="Cyt_P450_sf"/>
</dbReference>
<dbReference type="GO" id="GO:0005506">
    <property type="term" value="F:iron ion binding"/>
    <property type="evidence" value="ECO:0007669"/>
    <property type="project" value="InterPro"/>
</dbReference>
<dbReference type="PANTHER" id="PTHR24305:SF166">
    <property type="entry name" value="CYTOCHROME P450 12A4, MITOCHONDRIAL-RELATED"/>
    <property type="match status" value="1"/>
</dbReference>
<dbReference type="PRINTS" id="PR00463">
    <property type="entry name" value="EP450I"/>
</dbReference>
<dbReference type="Gene3D" id="1.10.630.10">
    <property type="entry name" value="Cytochrome P450"/>
    <property type="match status" value="1"/>
</dbReference>
<dbReference type="OrthoDB" id="446280at2"/>
<comment type="cofactor">
    <cofactor evidence="1 3">
        <name>heme</name>
        <dbReference type="ChEBI" id="CHEBI:30413"/>
    </cofactor>
</comment>
<evidence type="ECO:0000313" key="6">
    <source>
        <dbReference type="Proteomes" id="UP000218418"/>
    </source>
</evidence>
<evidence type="ECO:0000313" key="5">
    <source>
        <dbReference type="EMBL" id="BAY82258.1"/>
    </source>
</evidence>
<dbReference type="GO" id="GO:0020037">
    <property type="term" value="F:heme binding"/>
    <property type="evidence" value="ECO:0007669"/>
    <property type="project" value="InterPro"/>
</dbReference>
<comment type="similarity">
    <text evidence="2 4">Belongs to the cytochrome P450 family.</text>
</comment>
<dbReference type="CDD" id="cd11053">
    <property type="entry name" value="CYP110-like"/>
    <property type="match status" value="1"/>
</dbReference>
<reference evidence="5 6" key="1">
    <citation type="submission" date="2017-06" db="EMBL/GenBank/DDBJ databases">
        <title>Genome sequencing of cyanobaciteial culture collection at National Institute for Environmental Studies (NIES).</title>
        <authorList>
            <person name="Hirose Y."/>
            <person name="Shimura Y."/>
            <person name="Fujisawa T."/>
            <person name="Nakamura Y."/>
            <person name="Kawachi M."/>
        </authorList>
    </citation>
    <scope>NUCLEOTIDE SEQUENCE [LARGE SCALE GENOMIC DNA]</scope>
    <source>
        <strain evidence="5 6">NIES-267</strain>
    </source>
</reference>
<sequence>MTSTYNLPPAVEMPKFLRRIKFVFQPFEYLEQNAQTYGDSFSIPQKDGSGVVYFGQPKALEQIFTADTNSLETGKGSRILKFLVGDNSVLLLHGSRHQRQRKLLAPPFHGDRMRAYGVTMGEIAQQVSDEWKTGEPFNIRESMQEITLSVILQAVFGLDEGDRLEKIRLKISSLLDFLSSPLLSAGMFFPILQKDWSRWSPWGRVLYLRKQIDDLIYALIDERRAESNQNREDILSLMMSARYEDGTAMSNQELRDELMTLLFAGHETTASALTWAFYWVDYLPEVREKLLQELNDLGENPEPNAVAKLPYLTAVCQETLRIYPIVPNATPRIASSNIEIGGYKLPEGTWIIPSIYLAHYREEIYPEPKQFKPERFLERQFSPYEFFPFGGGNRRCIGLAFAMYEMKLVLATILSQYEVSRTDKRPLTPVRRGLTLATPAGMKMIAKPVKKVAKNTVMV</sequence>
<dbReference type="InterPro" id="IPR017972">
    <property type="entry name" value="Cyt_P450_CS"/>
</dbReference>
<keyword evidence="4" id="KW-0560">Oxidoreductase</keyword>
<keyword evidence="3 4" id="KW-0349">Heme</keyword>
<gene>
    <name evidence="5" type="ORF">NIES267_17370</name>
</gene>
<keyword evidence="3 4" id="KW-0479">Metal-binding</keyword>
<dbReference type="InterPro" id="IPR001128">
    <property type="entry name" value="Cyt_P450"/>
</dbReference>
<evidence type="ECO:0000256" key="3">
    <source>
        <dbReference type="PIRSR" id="PIRSR602401-1"/>
    </source>
</evidence>
<keyword evidence="4" id="KW-0503">Monooxygenase</keyword>
<name>A0A1Z4LMD6_9CYAN</name>
<dbReference type="GO" id="GO:0016705">
    <property type="term" value="F:oxidoreductase activity, acting on paired donors, with incorporation or reduction of molecular oxygen"/>
    <property type="evidence" value="ECO:0007669"/>
    <property type="project" value="InterPro"/>
</dbReference>
<proteinExistence type="inferred from homology"/>
<evidence type="ECO:0000256" key="4">
    <source>
        <dbReference type="RuleBase" id="RU000461"/>
    </source>
</evidence>
<keyword evidence="3 4" id="KW-0408">Iron</keyword>
<dbReference type="PROSITE" id="PS00086">
    <property type="entry name" value="CYTOCHROME_P450"/>
    <property type="match status" value="1"/>
</dbReference>
<dbReference type="GO" id="GO:0004497">
    <property type="term" value="F:monooxygenase activity"/>
    <property type="evidence" value="ECO:0007669"/>
    <property type="project" value="UniProtKB-KW"/>
</dbReference>